<dbReference type="InterPro" id="IPR012677">
    <property type="entry name" value="Nucleotide-bd_a/b_plait_sf"/>
</dbReference>
<dbReference type="VEuPathDB" id="TrichDB:TRFO_27998"/>
<accession>A0A1J4JZD9</accession>
<gene>
    <name evidence="4" type="ORF">TRFO_27998</name>
</gene>
<keyword evidence="5" id="KW-1185">Reference proteome</keyword>
<dbReference type="Pfam" id="PF00076">
    <property type="entry name" value="RRM_1"/>
    <property type="match status" value="2"/>
</dbReference>
<comment type="caution">
    <text evidence="4">The sequence shown here is derived from an EMBL/GenBank/DDBJ whole genome shotgun (WGS) entry which is preliminary data.</text>
</comment>
<proteinExistence type="predicted"/>
<dbReference type="InterPro" id="IPR035979">
    <property type="entry name" value="RBD_domain_sf"/>
</dbReference>
<dbReference type="RefSeq" id="XP_068357679.1">
    <property type="nucleotide sequence ID" value="XM_068505896.1"/>
</dbReference>
<protein>
    <recommendedName>
        <fullName evidence="3">RRM domain-containing protein</fullName>
    </recommendedName>
</protein>
<dbReference type="SUPFAM" id="SSF54928">
    <property type="entry name" value="RNA-binding domain, RBD"/>
    <property type="match status" value="2"/>
</dbReference>
<feature type="domain" description="RRM" evidence="3">
    <location>
        <begin position="225"/>
        <end position="302"/>
    </location>
</feature>
<sequence length="328" mass="38009">MMQVSISENNSLNNWEAMLETPRGFTEDSFSFGEDFSDDSIASDASDSSYSYQNGSPPLPSHLFDSFDNLDKFQINEDSKYNNNSIGNDYSPITLIDQDYTPSQIPDSLFSAPDGTYVNVNPIQFPDSIQFDFVYRELPSRSIMMSNVPDNANEEDMEYVLKQFGPYESYDLSRIKEGVATANFYNIEDAERMRISQIVIRNRQIVTIFGDEIPVNDPKHPPNNGTIVVFHLPPNVDDRDIIKQFSRNGRIRQIRHTPNKETQRFIEFYDKRDAEKAQKMFNRQFFFVNNRKSKLSIEYSLPGSFRINNAKFYQTKLPTVVRKNTKVY</sequence>
<dbReference type="PROSITE" id="PS50102">
    <property type="entry name" value="RRM"/>
    <property type="match status" value="2"/>
</dbReference>
<dbReference type="Gene3D" id="3.30.70.330">
    <property type="match status" value="2"/>
</dbReference>
<evidence type="ECO:0000313" key="4">
    <source>
        <dbReference type="EMBL" id="OHT04543.1"/>
    </source>
</evidence>
<dbReference type="PANTHER" id="PTHR23189">
    <property type="entry name" value="RNA RECOGNITION MOTIF-CONTAINING"/>
    <property type="match status" value="1"/>
</dbReference>
<reference evidence="4" key="1">
    <citation type="submission" date="2016-10" db="EMBL/GenBank/DDBJ databases">
        <authorList>
            <person name="Benchimol M."/>
            <person name="Almeida L.G."/>
            <person name="Vasconcelos A.T."/>
            <person name="Perreira-Neves A."/>
            <person name="Rosa I.A."/>
            <person name="Tasca T."/>
            <person name="Bogo M.R."/>
            <person name="de Souza W."/>
        </authorList>
    </citation>
    <scope>NUCLEOTIDE SEQUENCE [LARGE SCALE GENOMIC DNA]</scope>
    <source>
        <strain evidence="4">K</strain>
    </source>
</reference>
<dbReference type="OrthoDB" id="10265654at2759"/>
<evidence type="ECO:0000259" key="3">
    <source>
        <dbReference type="PROSITE" id="PS50102"/>
    </source>
</evidence>
<dbReference type="GeneID" id="94840600"/>
<organism evidence="4 5">
    <name type="scientific">Tritrichomonas foetus</name>
    <dbReference type="NCBI Taxonomy" id="1144522"/>
    <lineage>
        <taxon>Eukaryota</taxon>
        <taxon>Metamonada</taxon>
        <taxon>Parabasalia</taxon>
        <taxon>Tritrichomonadida</taxon>
        <taxon>Tritrichomonadidae</taxon>
        <taxon>Tritrichomonas</taxon>
    </lineage>
</organism>
<evidence type="ECO:0000256" key="1">
    <source>
        <dbReference type="ARBA" id="ARBA00022884"/>
    </source>
</evidence>
<evidence type="ECO:0000256" key="2">
    <source>
        <dbReference type="PROSITE-ProRule" id="PRU00176"/>
    </source>
</evidence>
<evidence type="ECO:0000313" key="5">
    <source>
        <dbReference type="Proteomes" id="UP000179807"/>
    </source>
</evidence>
<dbReference type="InterPro" id="IPR000504">
    <property type="entry name" value="RRM_dom"/>
</dbReference>
<feature type="domain" description="RRM" evidence="3">
    <location>
        <begin position="141"/>
        <end position="220"/>
    </location>
</feature>
<dbReference type="EMBL" id="MLAK01000790">
    <property type="protein sequence ID" value="OHT04543.1"/>
    <property type="molecule type" value="Genomic_DNA"/>
</dbReference>
<dbReference type="AlphaFoldDB" id="A0A1J4JZD9"/>
<name>A0A1J4JZD9_9EUKA</name>
<dbReference type="SMART" id="SM00360">
    <property type="entry name" value="RRM"/>
    <property type="match status" value="2"/>
</dbReference>
<dbReference type="Proteomes" id="UP000179807">
    <property type="component" value="Unassembled WGS sequence"/>
</dbReference>
<dbReference type="GO" id="GO:0003723">
    <property type="term" value="F:RNA binding"/>
    <property type="evidence" value="ECO:0007669"/>
    <property type="project" value="UniProtKB-UniRule"/>
</dbReference>
<keyword evidence="1 2" id="KW-0694">RNA-binding</keyword>